<dbReference type="AlphaFoldDB" id="A0A1N7JSS6"/>
<name>A0A1N7JSS6_9FLAO</name>
<sequence>MIIVHTHDAVGSTGNGTYSVFTWDDLAKINQLIINNHIDVSNFIFYVITADGTKYAMTIENGAVFQNFFYYLDPNNVGQTVDMDKLLNTQKVYDTYYNKETPGLISETSSPAIDKVNFLKFLKDTGLSSGVSLFESNSDFSSYSKISLKSNGTVNSQNCN</sequence>
<proteinExistence type="predicted"/>
<gene>
    <name evidence="1" type="ORF">SAMN05421796_101114</name>
</gene>
<dbReference type="Proteomes" id="UP000186246">
    <property type="component" value="Unassembled WGS sequence"/>
</dbReference>
<accession>A0A1N7JSS6</accession>
<reference evidence="2" key="1">
    <citation type="submission" date="2017-01" db="EMBL/GenBank/DDBJ databases">
        <authorList>
            <person name="Varghese N."/>
            <person name="Submissions S."/>
        </authorList>
    </citation>
    <scope>NUCLEOTIDE SEQUENCE [LARGE SCALE GENOMIC DNA]</scope>
    <source>
        <strain evidence="2">DSM 21068</strain>
    </source>
</reference>
<dbReference type="STRING" id="551459.SAMN05421796_101114"/>
<organism evidence="1 2">
    <name type="scientific">Chryseobacterium piscicola</name>
    <dbReference type="NCBI Taxonomy" id="551459"/>
    <lineage>
        <taxon>Bacteria</taxon>
        <taxon>Pseudomonadati</taxon>
        <taxon>Bacteroidota</taxon>
        <taxon>Flavobacteriia</taxon>
        <taxon>Flavobacteriales</taxon>
        <taxon>Weeksellaceae</taxon>
        <taxon>Chryseobacterium group</taxon>
        <taxon>Chryseobacterium</taxon>
    </lineage>
</organism>
<evidence type="ECO:0000313" key="2">
    <source>
        <dbReference type="Proteomes" id="UP000186246"/>
    </source>
</evidence>
<evidence type="ECO:0000313" key="1">
    <source>
        <dbReference type="EMBL" id="SIS52264.1"/>
    </source>
</evidence>
<protein>
    <submittedName>
        <fullName evidence="1">Uncharacterized protein</fullName>
    </submittedName>
</protein>
<dbReference type="EMBL" id="FTOJ01000001">
    <property type="protein sequence ID" value="SIS52264.1"/>
    <property type="molecule type" value="Genomic_DNA"/>
</dbReference>